<feature type="compositionally biased region" description="Low complexity" evidence="1">
    <location>
        <begin position="171"/>
        <end position="198"/>
    </location>
</feature>
<evidence type="ECO:0000313" key="3">
    <source>
        <dbReference type="Proteomes" id="UP001314205"/>
    </source>
</evidence>
<reference evidence="2 3" key="1">
    <citation type="submission" date="2023-11" db="EMBL/GenBank/DDBJ databases">
        <authorList>
            <person name="Hedman E."/>
            <person name="Englund M."/>
            <person name="Stromberg M."/>
            <person name="Nyberg Akerstrom W."/>
            <person name="Nylinder S."/>
            <person name="Jareborg N."/>
            <person name="Kallberg Y."/>
            <person name="Kronander E."/>
        </authorList>
    </citation>
    <scope>NUCLEOTIDE SEQUENCE [LARGE SCALE GENOMIC DNA]</scope>
</reference>
<dbReference type="Proteomes" id="UP001314205">
    <property type="component" value="Unassembled WGS sequence"/>
</dbReference>
<dbReference type="EMBL" id="CAVLGL010000083">
    <property type="protein sequence ID" value="CAK1589208.1"/>
    <property type="molecule type" value="Genomic_DNA"/>
</dbReference>
<evidence type="ECO:0000313" key="2">
    <source>
        <dbReference type="EMBL" id="CAK1589208.1"/>
    </source>
</evidence>
<keyword evidence="3" id="KW-1185">Reference proteome</keyword>
<evidence type="ECO:0000256" key="1">
    <source>
        <dbReference type="SAM" id="MobiDB-lite"/>
    </source>
</evidence>
<accession>A0AAV1L1Q9</accession>
<feature type="region of interest" description="Disordered" evidence="1">
    <location>
        <begin position="1"/>
        <end position="232"/>
    </location>
</feature>
<gene>
    <name evidence="2" type="ORF">PARMNEM_LOCUS9741</name>
</gene>
<comment type="caution">
    <text evidence="2">The sequence shown here is derived from an EMBL/GenBank/DDBJ whole genome shotgun (WGS) entry which is preliminary data.</text>
</comment>
<organism evidence="2 3">
    <name type="scientific">Parnassius mnemosyne</name>
    <name type="common">clouded apollo</name>
    <dbReference type="NCBI Taxonomy" id="213953"/>
    <lineage>
        <taxon>Eukaryota</taxon>
        <taxon>Metazoa</taxon>
        <taxon>Ecdysozoa</taxon>
        <taxon>Arthropoda</taxon>
        <taxon>Hexapoda</taxon>
        <taxon>Insecta</taxon>
        <taxon>Pterygota</taxon>
        <taxon>Neoptera</taxon>
        <taxon>Endopterygota</taxon>
        <taxon>Lepidoptera</taxon>
        <taxon>Glossata</taxon>
        <taxon>Ditrysia</taxon>
        <taxon>Papilionoidea</taxon>
        <taxon>Papilionidae</taxon>
        <taxon>Parnassiinae</taxon>
        <taxon>Parnassini</taxon>
        <taxon>Parnassius</taxon>
        <taxon>Driopa</taxon>
    </lineage>
</organism>
<protein>
    <submittedName>
        <fullName evidence="2">Uncharacterized protein</fullName>
    </submittedName>
</protein>
<feature type="compositionally biased region" description="Basic and acidic residues" evidence="1">
    <location>
        <begin position="60"/>
        <end position="71"/>
    </location>
</feature>
<feature type="compositionally biased region" description="Polar residues" evidence="1">
    <location>
        <begin position="111"/>
        <end position="127"/>
    </location>
</feature>
<dbReference type="AlphaFoldDB" id="A0AAV1L1Q9"/>
<name>A0AAV1L1Q9_9NEOP</name>
<proteinExistence type="predicted"/>
<feature type="compositionally biased region" description="Polar residues" evidence="1">
    <location>
        <begin position="1"/>
        <end position="16"/>
    </location>
</feature>
<sequence>MGNITDTMKSSTLRSQYSDEKPKLPATPTEETPIEANVARSAPPPPTDGESSGLGYTDSNKSESGKSDKSSSSKKRRAYDKTYRTNEPLPNAPDVEFPEKPWDLSEEDLLSITSPSDSESNRDSTLTRPAKDIEYVSKPRQTGRHPLPSDSGYSTKDGSEDPYAPKYEGQYSPISSYYSPTYSEIYSPPISPTSDISPRNTYNNPGLPEDPKSAPPTEIKTFTMPPKKGKSVETLIDPPVAEVPTFSSRSTMV</sequence>